<feature type="transmembrane region" description="Helical" evidence="6">
    <location>
        <begin position="175"/>
        <end position="195"/>
    </location>
</feature>
<dbReference type="InterPro" id="IPR051598">
    <property type="entry name" value="TSUP/Inactive_protease-like"/>
</dbReference>
<dbReference type="InterPro" id="IPR002781">
    <property type="entry name" value="TM_pro_TauE-like"/>
</dbReference>
<gene>
    <name evidence="7" type="ORF">CLV40_11466</name>
</gene>
<evidence type="ECO:0000313" key="7">
    <source>
        <dbReference type="EMBL" id="PPK65414.1"/>
    </source>
</evidence>
<feature type="transmembrane region" description="Helical" evidence="6">
    <location>
        <begin position="73"/>
        <end position="92"/>
    </location>
</feature>
<dbReference type="GO" id="GO:0005886">
    <property type="term" value="C:plasma membrane"/>
    <property type="evidence" value="ECO:0007669"/>
    <property type="project" value="UniProtKB-SubCell"/>
</dbReference>
<evidence type="ECO:0000256" key="6">
    <source>
        <dbReference type="RuleBase" id="RU363041"/>
    </source>
</evidence>
<dbReference type="OrthoDB" id="528320at2"/>
<feature type="transmembrane region" description="Helical" evidence="6">
    <location>
        <begin position="207"/>
        <end position="224"/>
    </location>
</feature>
<keyword evidence="5 6" id="KW-0472">Membrane</keyword>
<name>A0A2S6GJK2_9PSEU</name>
<accession>A0A2S6GJK2</accession>
<comment type="caution">
    <text evidence="7">The sequence shown here is derived from an EMBL/GenBank/DDBJ whole genome shotgun (WGS) entry which is preliminary data.</text>
</comment>
<keyword evidence="8" id="KW-1185">Reference proteome</keyword>
<reference evidence="7 8" key="1">
    <citation type="submission" date="2018-02" db="EMBL/GenBank/DDBJ databases">
        <title>Genomic Encyclopedia of Archaeal and Bacterial Type Strains, Phase II (KMG-II): from individual species to whole genera.</title>
        <authorList>
            <person name="Goeker M."/>
        </authorList>
    </citation>
    <scope>NUCLEOTIDE SEQUENCE [LARGE SCALE GENOMIC DNA]</scope>
    <source>
        <strain evidence="7 8">YU 961-1</strain>
    </source>
</reference>
<feature type="transmembrane region" description="Helical" evidence="6">
    <location>
        <begin position="141"/>
        <end position="163"/>
    </location>
</feature>
<protein>
    <recommendedName>
        <fullName evidence="6">Probable membrane transporter protein</fullName>
    </recommendedName>
</protein>
<dbReference type="RefSeq" id="WP_104481181.1">
    <property type="nucleotide sequence ID" value="NZ_CP154825.1"/>
</dbReference>
<dbReference type="AlphaFoldDB" id="A0A2S6GJK2"/>
<feature type="transmembrane region" description="Helical" evidence="6">
    <location>
        <begin position="43"/>
        <end position="61"/>
    </location>
</feature>
<comment type="similarity">
    <text evidence="2 6">Belongs to the 4-toluene sulfonate uptake permease (TSUP) (TC 2.A.102) family.</text>
</comment>
<evidence type="ECO:0000256" key="1">
    <source>
        <dbReference type="ARBA" id="ARBA00004141"/>
    </source>
</evidence>
<dbReference type="Proteomes" id="UP000239203">
    <property type="component" value="Unassembled WGS sequence"/>
</dbReference>
<dbReference type="Pfam" id="PF01925">
    <property type="entry name" value="TauE"/>
    <property type="match status" value="1"/>
</dbReference>
<organism evidence="7 8">
    <name type="scientific">Actinokineospora auranticolor</name>
    <dbReference type="NCBI Taxonomy" id="155976"/>
    <lineage>
        <taxon>Bacteria</taxon>
        <taxon>Bacillati</taxon>
        <taxon>Actinomycetota</taxon>
        <taxon>Actinomycetes</taxon>
        <taxon>Pseudonocardiales</taxon>
        <taxon>Pseudonocardiaceae</taxon>
        <taxon>Actinokineospora</taxon>
    </lineage>
</organism>
<evidence type="ECO:0000256" key="3">
    <source>
        <dbReference type="ARBA" id="ARBA00022692"/>
    </source>
</evidence>
<evidence type="ECO:0000256" key="2">
    <source>
        <dbReference type="ARBA" id="ARBA00009142"/>
    </source>
</evidence>
<keyword evidence="4 6" id="KW-1133">Transmembrane helix</keyword>
<dbReference type="PANTHER" id="PTHR43701">
    <property type="entry name" value="MEMBRANE TRANSPORTER PROTEIN MJ0441-RELATED"/>
    <property type="match status" value="1"/>
</dbReference>
<dbReference type="PANTHER" id="PTHR43701:SF2">
    <property type="entry name" value="MEMBRANE TRANSPORTER PROTEIN YJNA-RELATED"/>
    <property type="match status" value="1"/>
</dbReference>
<keyword evidence="3 6" id="KW-0812">Transmembrane</keyword>
<comment type="subcellular location">
    <subcellularLocation>
        <location evidence="6">Cell membrane</location>
        <topology evidence="6">Multi-pass membrane protein</topology>
    </subcellularLocation>
    <subcellularLocation>
        <location evidence="1">Membrane</location>
        <topology evidence="1">Multi-pass membrane protein</topology>
    </subcellularLocation>
</comment>
<sequence>MSAVVTALAAGGVVGLAMGALGGGGGVLAVPALVYLLGVPPTTAATASLMIVTLTSVTALGRHAHAGNVCWRTGLLVAAAGVPVAGGTAALSAYLPTALLNGAFALVAALGAVVMLKPPQVPEEARPGSVAVRTRVRTVRVLGAGSGLGAVTGLLGVGGGFLAVPTLVAALSMRMRVAIGTSLFVIVVNSFVALGTRLAAVPISLDWAVVGPFAGAAVLAAWDGKRLSASVSPETLRRAFGAVLALVALGMFADAIT</sequence>
<evidence type="ECO:0000256" key="4">
    <source>
        <dbReference type="ARBA" id="ARBA00022989"/>
    </source>
</evidence>
<evidence type="ECO:0000256" key="5">
    <source>
        <dbReference type="ARBA" id="ARBA00023136"/>
    </source>
</evidence>
<evidence type="ECO:0000313" key="8">
    <source>
        <dbReference type="Proteomes" id="UP000239203"/>
    </source>
</evidence>
<proteinExistence type="inferred from homology"/>
<dbReference type="EMBL" id="PTIX01000014">
    <property type="protein sequence ID" value="PPK65414.1"/>
    <property type="molecule type" value="Genomic_DNA"/>
</dbReference>
<feature type="transmembrane region" description="Helical" evidence="6">
    <location>
        <begin position="98"/>
        <end position="116"/>
    </location>
</feature>
<feature type="transmembrane region" description="Helical" evidence="6">
    <location>
        <begin position="236"/>
        <end position="256"/>
    </location>
</feature>
<keyword evidence="6" id="KW-1003">Cell membrane</keyword>